<evidence type="ECO:0000313" key="2">
    <source>
        <dbReference type="Proteomes" id="UP000681967"/>
    </source>
</evidence>
<gene>
    <name evidence="1" type="ORF">BYL167_LOCUS58206</name>
</gene>
<dbReference type="AlphaFoldDB" id="A0A8S3E0N2"/>
<organism evidence="1 2">
    <name type="scientific">Rotaria magnacalcarata</name>
    <dbReference type="NCBI Taxonomy" id="392030"/>
    <lineage>
        <taxon>Eukaryota</taxon>
        <taxon>Metazoa</taxon>
        <taxon>Spiralia</taxon>
        <taxon>Gnathifera</taxon>
        <taxon>Rotifera</taxon>
        <taxon>Eurotatoria</taxon>
        <taxon>Bdelloidea</taxon>
        <taxon>Philodinida</taxon>
        <taxon>Philodinidae</taxon>
        <taxon>Rotaria</taxon>
    </lineage>
</organism>
<evidence type="ECO:0000313" key="1">
    <source>
        <dbReference type="EMBL" id="CAF5052127.1"/>
    </source>
</evidence>
<dbReference type="EMBL" id="CAJOBH010226331">
    <property type="protein sequence ID" value="CAF5052127.1"/>
    <property type="molecule type" value="Genomic_DNA"/>
</dbReference>
<dbReference type="Proteomes" id="UP000681967">
    <property type="component" value="Unassembled WGS sequence"/>
</dbReference>
<proteinExistence type="predicted"/>
<name>A0A8S3E0N2_9BILA</name>
<accession>A0A8S3E0N2</accession>
<comment type="caution">
    <text evidence="1">The sequence shown here is derived from an EMBL/GenBank/DDBJ whole genome shotgun (WGS) entry which is preliminary data.</text>
</comment>
<protein>
    <submittedName>
        <fullName evidence="1">Uncharacterized protein</fullName>
    </submittedName>
</protein>
<reference evidence="1" key="1">
    <citation type="submission" date="2021-02" db="EMBL/GenBank/DDBJ databases">
        <authorList>
            <person name="Nowell W R."/>
        </authorList>
    </citation>
    <scope>NUCLEOTIDE SEQUENCE</scope>
</reference>
<sequence>MKFAGVDLDIDNLTAELMPKSHERAAIVSNHPVGIAHFFNKLITTVLSTLINYNINKHESYPGGGILEDIIEEDLDDFQNNITESDTCSIKKHNRTSISICSPIPSPDNSNFEEQKQIAVRTLASENQIHHHTSTCYKNTRITTTDNPPCRLRYPKQIYDATIIDADTGEIRMKRSHPMINNFNEWLLLACR</sequence>